<comment type="caution">
    <text evidence="1">The sequence shown here is derived from an EMBL/GenBank/DDBJ whole genome shotgun (WGS) entry which is preliminary data.</text>
</comment>
<dbReference type="AlphaFoldDB" id="A0A3S5A625"/>
<dbReference type="EMBL" id="CAAALY010048202">
    <property type="protein sequence ID" value="VEL20833.1"/>
    <property type="molecule type" value="Genomic_DNA"/>
</dbReference>
<protein>
    <submittedName>
        <fullName evidence="1">Uncharacterized protein</fullName>
    </submittedName>
</protein>
<sequence length="129" mass="14169">MDSGVDYPDSACYSPATHYLDASERLQVNQSEASCSKHHLMTGIYNTWRSVKPPELDFPTARNAGQGTKDCDGPQSENDYLASKNSHVNIFTSCSQPTTLVDLRLINALPLIPVNDFTIKLSQGLTHVV</sequence>
<reference evidence="1" key="1">
    <citation type="submission" date="2018-11" db="EMBL/GenBank/DDBJ databases">
        <authorList>
            <consortium name="Pathogen Informatics"/>
        </authorList>
    </citation>
    <scope>NUCLEOTIDE SEQUENCE</scope>
</reference>
<keyword evidence="2" id="KW-1185">Reference proteome</keyword>
<accession>A0A3S5A625</accession>
<gene>
    <name evidence="1" type="ORF">PXEA_LOCUS14273</name>
</gene>
<proteinExistence type="predicted"/>
<evidence type="ECO:0000313" key="1">
    <source>
        <dbReference type="EMBL" id="VEL20833.1"/>
    </source>
</evidence>
<dbReference type="Proteomes" id="UP000784294">
    <property type="component" value="Unassembled WGS sequence"/>
</dbReference>
<name>A0A3S5A625_9PLAT</name>
<organism evidence="1 2">
    <name type="scientific">Protopolystoma xenopodis</name>
    <dbReference type="NCBI Taxonomy" id="117903"/>
    <lineage>
        <taxon>Eukaryota</taxon>
        <taxon>Metazoa</taxon>
        <taxon>Spiralia</taxon>
        <taxon>Lophotrochozoa</taxon>
        <taxon>Platyhelminthes</taxon>
        <taxon>Monogenea</taxon>
        <taxon>Polyopisthocotylea</taxon>
        <taxon>Polystomatidea</taxon>
        <taxon>Polystomatidae</taxon>
        <taxon>Protopolystoma</taxon>
    </lineage>
</organism>
<evidence type="ECO:0000313" key="2">
    <source>
        <dbReference type="Proteomes" id="UP000784294"/>
    </source>
</evidence>